<dbReference type="SMART" id="SM00342">
    <property type="entry name" value="HTH_ARAC"/>
    <property type="match status" value="1"/>
</dbReference>
<protein>
    <submittedName>
        <fullName evidence="5">Helix-turn-helix domain-containing protein</fullName>
    </submittedName>
</protein>
<dbReference type="Proteomes" id="UP000184520">
    <property type="component" value="Unassembled WGS sequence"/>
</dbReference>
<evidence type="ECO:0000256" key="1">
    <source>
        <dbReference type="ARBA" id="ARBA00023015"/>
    </source>
</evidence>
<dbReference type="Gene3D" id="1.10.10.60">
    <property type="entry name" value="Homeodomain-like"/>
    <property type="match status" value="1"/>
</dbReference>
<gene>
    <name evidence="5" type="ORF">SAMN05216361_4231</name>
</gene>
<reference evidence="6" key="1">
    <citation type="submission" date="2016-11" db="EMBL/GenBank/DDBJ databases">
        <authorList>
            <person name="Varghese N."/>
            <person name="Submissions S."/>
        </authorList>
    </citation>
    <scope>NUCLEOTIDE SEQUENCE [LARGE SCALE GENOMIC DNA]</scope>
    <source>
        <strain evidence="6">CGMCC 1.8995</strain>
    </source>
</reference>
<dbReference type="InterPro" id="IPR009057">
    <property type="entry name" value="Homeodomain-like_sf"/>
</dbReference>
<keyword evidence="2" id="KW-0238">DNA-binding</keyword>
<dbReference type="GO" id="GO:0003700">
    <property type="term" value="F:DNA-binding transcription factor activity"/>
    <property type="evidence" value="ECO:0007669"/>
    <property type="project" value="InterPro"/>
</dbReference>
<dbReference type="STRING" id="634436.SAMN05216361_4231"/>
<name>A0A1M5RTE9_9ALTE</name>
<keyword evidence="6" id="KW-1185">Reference proteome</keyword>
<proteinExistence type="predicted"/>
<dbReference type="OrthoDB" id="6592899at2"/>
<evidence type="ECO:0000259" key="4">
    <source>
        <dbReference type="PROSITE" id="PS01124"/>
    </source>
</evidence>
<dbReference type="RefSeq" id="WP_073325167.1">
    <property type="nucleotide sequence ID" value="NZ_FQWD01000008.1"/>
</dbReference>
<dbReference type="AlphaFoldDB" id="A0A1M5RTE9"/>
<dbReference type="SUPFAM" id="SSF46689">
    <property type="entry name" value="Homeodomain-like"/>
    <property type="match status" value="1"/>
</dbReference>
<accession>A0A1M5RTE9</accession>
<dbReference type="Pfam" id="PF12833">
    <property type="entry name" value="HTH_18"/>
    <property type="match status" value="1"/>
</dbReference>
<evidence type="ECO:0000313" key="5">
    <source>
        <dbReference type="EMBL" id="SHH29575.1"/>
    </source>
</evidence>
<dbReference type="GO" id="GO:0043565">
    <property type="term" value="F:sequence-specific DNA binding"/>
    <property type="evidence" value="ECO:0007669"/>
    <property type="project" value="InterPro"/>
</dbReference>
<dbReference type="PROSITE" id="PS01124">
    <property type="entry name" value="HTH_ARAC_FAMILY_2"/>
    <property type="match status" value="1"/>
</dbReference>
<feature type="domain" description="HTH araC/xylS-type" evidence="4">
    <location>
        <begin position="146"/>
        <end position="259"/>
    </location>
</feature>
<evidence type="ECO:0000256" key="2">
    <source>
        <dbReference type="ARBA" id="ARBA00023125"/>
    </source>
</evidence>
<evidence type="ECO:0000313" key="6">
    <source>
        <dbReference type="Proteomes" id="UP000184520"/>
    </source>
</evidence>
<dbReference type="PANTHER" id="PTHR46796">
    <property type="entry name" value="HTH-TYPE TRANSCRIPTIONAL ACTIVATOR RHAS-RELATED"/>
    <property type="match status" value="1"/>
</dbReference>
<organism evidence="5 6">
    <name type="scientific">Marisediminitalea aggregata</name>
    <dbReference type="NCBI Taxonomy" id="634436"/>
    <lineage>
        <taxon>Bacteria</taxon>
        <taxon>Pseudomonadati</taxon>
        <taxon>Pseudomonadota</taxon>
        <taxon>Gammaproteobacteria</taxon>
        <taxon>Alteromonadales</taxon>
        <taxon>Alteromonadaceae</taxon>
        <taxon>Marisediminitalea</taxon>
    </lineage>
</organism>
<evidence type="ECO:0000256" key="3">
    <source>
        <dbReference type="ARBA" id="ARBA00023163"/>
    </source>
</evidence>
<keyword evidence="1" id="KW-0805">Transcription regulation</keyword>
<keyword evidence="3" id="KW-0804">Transcription</keyword>
<dbReference type="EMBL" id="FQWD01000008">
    <property type="protein sequence ID" value="SHH29575.1"/>
    <property type="molecule type" value="Genomic_DNA"/>
</dbReference>
<sequence>MELESLGIIVPASLSLQQPSWYAPHSALADHVQCIWCMPLQPDTTRPIEKLYPDAGASLMFEFTRSNVICRFCFNTDTIPHRWSSDAEHLSVRLKPGAIPVLLSPVFLTSVNQSQQVDEYDLPGITALCEALLPLAAEQRVMCIQQWLLSRLQCHMQRNKPVNTALVAALCSITVSPEQHARELGMSRRTLERRMRSLMGITPNQMHSFHRIRKARELLLRGKTPLADIAVLSGFYDQAHFTNLFHEATMESPAQYRRRKLSQISNTST</sequence>
<dbReference type="InterPro" id="IPR050204">
    <property type="entry name" value="AraC_XylS_family_regulators"/>
</dbReference>
<dbReference type="InterPro" id="IPR018060">
    <property type="entry name" value="HTH_AraC"/>
</dbReference>